<dbReference type="InterPro" id="IPR020471">
    <property type="entry name" value="AKR"/>
</dbReference>
<protein>
    <submittedName>
        <fullName evidence="4">Alcohol dehydrogenase [NADP(+)] (inferred by orthology to a human protein)</fullName>
    </submittedName>
</protein>
<dbReference type="Gene3D" id="3.20.20.100">
    <property type="entry name" value="NADP-dependent oxidoreductase domain"/>
    <property type="match status" value="1"/>
</dbReference>
<accession>A0A0K0F4K2</accession>
<sequence length="611" mass="70472">MFKVLFITFILLLCNKTYEEDYKPFTPSGRIELLGAVISYNNFTYPKNDNGTWIFMSIIIPELVKGNINAHSDDVDEIFNKIAITRQDIAANFGGYFFKTTQSFRISLMCVSGPNFIEIPQFINHNTTTGGMSLFIQCYKNDTKLVGLPELINSTAPLKSKTPVNCYTNKSNCTEGYCVMFERKVFLGDTNLISVIQDYYCPNDFYNLLNFESANNIFVASYTTTVLNAAQICMEFSSNGNVNIYGKFSFFWWVSCYYPSLNVERKFLPLPVFPETNPTNIYPNIVNEISFNILFSADYRNIKNFEMTTEVNHNLTLSNGIKMPIFGLGTWQALSDEGKNAIRFALDNGYRLIDTAKFYENETQIGEVLKEYFESGKLKRKDVFITTKLWCTHNRKEDVESELRNSLKKLQLDYVDLYLIHVPLCYDHEFTKIDETVKMEDTWKGMEDVYEKGLAKSIGVSNFSNEEIAKIMKIAKIPIHNSQVELHIYWPQTEHQKVCKQYNISLTAYSPIGSPGRFNFTAAKFEESKVALDDEVALKLSNKYKKTTAQILLRHIIQKNICVIPKSSNPKRIIENSKIFDFTLTDEEMEELDNIKYRKKLFPLNDLNHLL</sequence>
<feature type="domain" description="NADP-dependent oxidoreductase" evidence="2">
    <location>
        <begin position="327"/>
        <end position="595"/>
    </location>
</feature>
<organism evidence="3 4">
    <name type="scientific">Strongyloides venezuelensis</name>
    <name type="common">Threadworm</name>
    <dbReference type="NCBI Taxonomy" id="75913"/>
    <lineage>
        <taxon>Eukaryota</taxon>
        <taxon>Metazoa</taxon>
        <taxon>Ecdysozoa</taxon>
        <taxon>Nematoda</taxon>
        <taxon>Chromadorea</taxon>
        <taxon>Rhabditida</taxon>
        <taxon>Tylenchina</taxon>
        <taxon>Panagrolaimomorpha</taxon>
        <taxon>Strongyloidoidea</taxon>
        <taxon>Strongyloididae</taxon>
        <taxon>Strongyloides</taxon>
    </lineage>
</organism>
<dbReference type="FunFam" id="3.20.20.100:FF:000029">
    <property type="entry name" value="Aldo-keto reductase"/>
    <property type="match status" value="1"/>
</dbReference>
<evidence type="ECO:0000313" key="3">
    <source>
        <dbReference type="Proteomes" id="UP000035680"/>
    </source>
</evidence>
<dbReference type="WBParaSite" id="SVE_0374100.1">
    <property type="protein sequence ID" value="SVE_0374100.1"/>
    <property type="gene ID" value="SVE_0374100"/>
</dbReference>
<keyword evidence="3" id="KW-1185">Reference proteome</keyword>
<dbReference type="PROSITE" id="PS00063">
    <property type="entry name" value="ALDOKETO_REDUCTASE_3"/>
    <property type="match status" value="1"/>
</dbReference>
<proteinExistence type="predicted"/>
<keyword evidence="1" id="KW-0732">Signal</keyword>
<feature type="chain" id="PRO_5005329340" evidence="1">
    <location>
        <begin position="20"/>
        <end position="611"/>
    </location>
</feature>
<reference evidence="4" key="2">
    <citation type="submission" date="2015-08" db="UniProtKB">
        <authorList>
            <consortium name="WormBaseParasite"/>
        </authorList>
    </citation>
    <scope>IDENTIFICATION</scope>
</reference>
<dbReference type="PANTHER" id="PTHR11732">
    <property type="entry name" value="ALDO/KETO REDUCTASE"/>
    <property type="match status" value="1"/>
</dbReference>
<dbReference type="PRINTS" id="PR00069">
    <property type="entry name" value="ALDKETRDTASE"/>
</dbReference>
<dbReference type="Proteomes" id="UP000035680">
    <property type="component" value="Unassembled WGS sequence"/>
</dbReference>
<evidence type="ECO:0000259" key="2">
    <source>
        <dbReference type="Pfam" id="PF00248"/>
    </source>
</evidence>
<evidence type="ECO:0000313" key="4">
    <source>
        <dbReference type="WBParaSite" id="SVE_0374100.1"/>
    </source>
</evidence>
<reference evidence="3" key="1">
    <citation type="submission" date="2014-07" db="EMBL/GenBank/DDBJ databases">
        <authorList>
            <person name="Martin A.A"/>
            <person name="De Silva N."/>
        </authorList>
    </citation>
    <scope>NUCLEOTIDE SEQUENCE</scope>
</reference>
<dbReference type="STRING" id="75913.A0A0K0F4K2"/>
<dbReference type="SUPFAM" id="SSF51430">
    <property type="entry name" value="NAD(P)-linked oxidoreductase"/>
    <property type="match status" value="1"/>
</dbReference>
<name>A0A0K0F4K2_STRVS</name>
<evidence type="ECO:0000256" key="1">
    <source>
        <dbReference type="SAM" id="SignalP"/>
    </source>
</evidence>
<dbReference type="InterPro" id="IPR036812">
    <property type="entry name" value="NAD(P)_OxRdtase_dom_sf"/>
</dbReference>
<dbReference type="Pfam" id="PF00248">
    <property type="entry name" value="Aldo_ket_red"/>
    <property type="match status" value="1"/>
</dbReference>
<dbReference type="AlphaFoldDB" id="A0A0K0F4K2"/>
<dbReference type="PROSITE" id="PS00062">
    <property type="entry name" value="ALDOKETO_REDUCTASE_2"/>
    <property type="match status" value="1"/>
</dbReference>
<dbReference type="GO" id="GO:0016491">
    <property type="term" value="F:oxidoreductase activity"/>
    <property type="evidence" value="ECO:0007669"/>
    <property type="project" value="InterPro"/>
</dbReference>
<dbReference type="InterPro" id="IPR018170">
    <property type="entry name" value="Aldo/ket_reductase_CS"/>
</dbReference>
<dbReference type="InterPro" id="IPR023210">
    <property type="entry name" value="NADP_OxRdtase_dom"/>
</dbReference>
<feature type="signal peptide" evidence="1">
    <location>
        <begin position="1"/>
        <end position="19"/>
    </location>
</feature>
<dbReference type="PROSITE" id="PS00798">
    <property type="entry name" value="ALDOKETO_REDUCTASE_1"/>
    <property type="match status" value="1"/>
</dbReference>